<feature type="signal peptide" evidence="3">
    <location>
        <begin position="1"/>
        <end position="23"/>
    </location>
</feature>
<evidence type="ECO:0000256" key="1">
    <source>
        <dbReference type="ARBA" id="ARBA00022729"/>
    </source>
</evidence>
<dbReference type="Gene3D" id="2.30.180.10">
    <property type="entry name" value="FAS1 domain"/>
    <property type="match status" value="1"/>
</dbReference>
<dbReference type="PROSITE" id="PS50213">
    <property type="entry name" value="FAS1"/>
    <property type="match status" value="1"/>
</dbReference>
<dbReference type="GO" id="GO:0030198">
    <property type="term" value="P:extracellular matrix organization"/>
    <property type="evidence" value="ECO:0007669"/>
    <property type="project" value="TreeGrafter"/>
</dbReference>
<evidence type="ECO:0000313" key="5">
    <source>
        <dbReference type="EMBL" id="SNT29589.1"/>
    </source>
</evidence>
<feature type="compositionally biased region" description="Low complexity" evidence="2">
    <location>
        <begin position="41"/>
        <end position="58"/>
    </location>
</feature>
<feature type="domain" description="FAS1" evidence="4">
    <location>
        <begin position="88"/>
        <end position="217"/>
    </location>
</feature>
<feature type="chain" id="PRO_5013099752" evidence="3">
    <location>
        <begin position="24"/>
        <end position="232"/>
    </location>
</feature>
<proteinExistence type="predicted"/>
<dbReference type="InterPro" id="IPR050904">
    <property type="entry name" value="Adhesion/Biosynth-related"/>
</dbReference>
<dbReference type="InterPro" id="IPR000782">
    <property type="entry name" value="FAS1_domain"/>
</dbReference>
<feature type="region of interest" description="Disordered" evidence="2">
    <location>
        <begin position="29"/>
        <end position="86"/>
    </location>
</feature>
<dbReference type="EMBL" id="FZOD01000033">
    <property type="protein sequence ID" value="SNT29589.1"/>
    <property type="molecule type" value="Genomic_DNA"/>
</dbReference>
<evidence type="ECO:0000259" key="4">
    <source>
        <dbReference type="PROSITE" id="PS50213"/>
    </source>
</evidence>
<organism evidence="5 6">
    <name type="scientific">Streptosporangium subroseum</name>
    <dbReference type="NCBI Taxonomy" id="106412"/>
    <lineage>
        <taxon>Bacteria</taxon>
        <taxon>Bacillati</taxon>
        <taxon>Actinomycetota</taxon>
        <taxon>Actinomycetes</taxon>
        <taxon>Streptosporangiales</taxon>
        <taxon>Streptosporangiaceae</taxon>
        <taxon>Streptosporangium</taxon>
    </lineage>
</organism>
<dbReference type="PANTHER" id="PTHR10900:SF77">
    <property type="entry name" value="FI19380P1"/>
    <property type="match status" value="1"/>
</dbReference>
<dbReference type="Pfam" id="PF02469">
    <property type="entry name" value="Fasciclin"/>
    <property type="match status" value="1"/>
</dbReference>
<dbReference type="PANTHER" id="PTHR10900">
    <property type="entry name" value="PERIOSTIN-RELATED"/>
    <property type="match status" value="1"/>
</dbReference>
<protein>
    <submittedName>
        <fullName evidence="5">Uncaracterized surface protein containing fasciclin (FAS1) repeats</fullName>
    </submittedName>
</protein>
<evidence type="ECO:0000256" key="2">
    <source>
        <dbReference type="SAM" id="MobiDB-lite"/>
    </source>
</evidence>
<dbReference type="AlphaFoldDB" id="A0A239LIU5"/>
<accession>A0A239LIU5</accession>
<evidence type="ECO:0000313" key="6">
    <source>
        <dbReference type="Proteomes" id="UP000198282"/>
    </source>
</evidence>
<dbReference type="RefSeq" id="WP_089210336.1">
    <property type="nucleotide sequence ID" value="NZ_FZOD01000033.1"/>
</dbReference>
<keyword evidence="1 3" id="KW-0732">Signal</keyword>
<name>A0A239LIU5_9ACTN</name>
<evidence type="ECO:0000256" key="3">
    <source>
        <dbReference type="SAM" id="SignalP"/>
    </source>
</evidence>
<dbReference type="FunFam" id="2.30.180.10:FF:000019">
    <property type="entry name" value="Cell surface lipoprotein"/>
    <property type="match status" value="1"/>
</dbReference>
<sequence length="232" mass="22928">MKKSLLASALAALTLAAVPAAQASTTSSFLLSPAPAPTDMPSPTDMTSPTDMPTSTDMASPGASASPVGPGCASLPTSGPGSAASMATEPVGTALAANPELSTLTKAVDAAGLTETLNSAKDVTVFAPTNAAFDKLPKETLDKLMGDKEQLTKVLQNHVVEGRKAPADLTTAPLTTLGGGSLTVTGSGEDLTVGEAKVLCGNLQTSNATVYLIDSVLVPGAESSATPSESAS</sequence>
<dbReference type="GO" id="GO:0007155">
    <property type="term" value="P:cell adhesion"/>
    <property type="evidence" value="ECO:0007669"/>
    <property type="project" value="TreeGrafter"/>
</dbReference>
<keyword evidence="6" id="KW-1185">Reference proteome</keyword>
<dbReference type="OrthoDB" id="9800666at2"/>
<gene>
    <name evidence="5" type="ORF">SAMN05216276_103313</name>
</gene>
<dbReference type="GO" id="GO:0005615">
    <property type="term" value="C:extracellular space"/>
    <property type="evidence" value="ECO:0007669"/>
    <property type="project" value="TreeGrafter"/>
</dbReference>
<dbReference type="SUPFAM" id="SSF82153">
    <property type="entry name" value="FAS1 domain"/>
    <property type="match status" value="1"/>
</dbReference>
<dbReference type="Proteomes" id="UP000198282">
    <property type="component" value="Unassembled WGS sequence"/>
</dbReference>
<reference evidence="5 6" key="1">
    <citation type="submission" date="2017-06" db="EMBL/GenBank/DDBJ databases">
        <authorList>
            <person name="Kim H.J."/>
            <person name="Triplett B.A."/>
        </authorList>
    </citation>
    <scope>NUCLEOTIDE SEQUENCE [LARGE SCALE GENOMIC DNA]</scope>
    <source>
        <strain evidence="5 6">CGMCC 4.2132</strain>
    </source>
</reference>
<dbReference type="GO" id="GO:0050839">
    <property type="term" value="F:cell adhesion molecule binding"/>
    <property type="evidence" value="ECO:0007669"/>
    <property type="project" value="TreeGrafter"/>
</dbReference>
<dbReference type="InterPro" id="IPR036378">
    <property type="entry name" value="FAS1_dom_sf"/>
</dbReference>
<dbReference type="SMART" id="SM00554">
    <property type="entry name" value="FAS1"/>
    <property type="match status" value="1"/>
</dbReference>
<dbReference type="GO" id="GO:0031012">
    <property type="term" value="C:extracellular matrix"/>
    <property type="evidence" value="ECO:0007669"/>
    <property type="project" value="TreeGrafter"/>
</dbReference>